<feature type="compositionally biased region" description="Low complexity" evidence="1">
    <location>
        <begin position="97"/>
        <end position="135"/>
    </location>
</feature>
<proteinExistence type="predicted"/>
<accession>A0A2I4D0Y6</accession>
<organism evidence="2 3">
    <name type="scientific">Austrofundulus limnaeus</name>
    <name type="common">Annual killifish</name>
    <dbReference type="NCBI Taxonomy" id="52670"/>
    <lineage>
        <taxon>Eukaryota</taxon>
        <taxon>Metazoa</taxon>
        <taxon>Chordata</taxon>
        <taxon>Craniata</taxon>
        <taxon>Vertebrata</taxon>
        <taxon>Euteleostomi</taxon>
        <taxon>Actinopterygii</taxon>
        <taxon>Neopterygii</taxon>
        <taxon>Teleostei</taxon>
        <taxon>Neoteleostei</taxon>
        <taxon>Acanthomorphata</taxon>
        <taxon>Ovalentaria</taxon>
        <taxon>Atherinomorphae</taxon>
        <taxon>Cyprinodontiformes</taxon>
        <taxon>Rivulidae</taxon>
        <taxon>Austrofundulus</taxon>
    </lineage>
</organism>
<protein>
    <submittedName>
        <fullName evidence="3">Lysine-rich arabinogalactan protein 19</fullName>
    </submittedName>
</protein>
<gene>
    <name evidence="3" type="primary">LOC106533953</name>
</gene>
<dbReference type="KEGG" id="alim:106533953"/>
<evidence type="ECO:0000256" key="1">
    <source>
        <dbReference type="SAM" id="MobiDB-lite"/>
    </source>
</evidence>
<dbReference type="AlphaFoldDB" id="A0A2I4D0Y6"/>
<dbReference type="OrthoDB" id="10039782at2759"/>
<keyword evidence="2" id="KW-1185">Reference proteome</keyword>
<dbReference type="Proteomes" id="UP000192220">
    <property type="component" value="Unplaced"/>
</dbReference>
<sequence length="186" mass="20209">MGGHVKGVSTKQCRWQYISWLPNHYEGWPFYKAVFPKVGVGIQSGVPKLQAQPSKNWHPAPMIQLQPTHQTTSASVFSGDDTAPTPAGSMPAPTAPPSGSQVVSPPVVSVPSLSLPSSSQPSHVDPVVQPQASQPHPSPPFIHPFIPLSLFLLSHLFLKPFPLPSPFLASTFKLIIHLLHPYLYHL</sequence>
<dbReference type="RefSeq" id="XP_013885889.1">
    <property type="nucleotide sequence ID" value="XM_014030435.1"/>
</dbReference>
<reference evidence="3" key="1">
    <citation type="submission" date="2025-08" db="UniProtKB">
        <authorList>
            <consortium name="RefSeq"/>
        </authorList>
    </citation>
    <scope>IDENTIFICATION</scope>
    <source>
        <strain evidence="3">Quisiro</strain>
        <tissue evidence="3">Liver</tissue>
    </source>
</reference>
<evidence type="ECO:0000313" key="2">
    <source>
        <dbReference type="Proteomes" id="UP000192220"/>
    </source>
</evidence>
<dbReference type="InParanoid" id="A0A2I4D0Y6"/>
<evidence type="ECO:0000313" key="3">
    <source>
        <dbReference type="RefSeq" id="XP_013885889.1"/>
    </source>
</evidence>
<name>A0A2I4D0Y6_AUSLI</name>
<feature type="region of interest" description="Disordered" evidence="1">
    <location>
        <begin position="69"/>
        <end position="136"/>
    </location>
</feature>
<dbReference type="GeneID" id="106533953"/>